<evidence type="ECO:0000256" key="2">
    <source>
        <dbReference type="ARBA" id="ARBA00038251"/>
    </source>
</evidence>
<evidence type="ECO:0008006" key="7">
    <source>
        <dbReference type="Google" id="ProtNLM"/>
    </source>
</evidence>
<keyword evidence="3" id="KW-0802">TPR repeat</keyword>
<dbReference type="Gene3D" id="1.25.40.10">
    <property type="entry name" value="Tetratricopeptide repeat domain"/>
    <property type="match status" value="1"/>
</dbReference>
<sequence>MANPKEKHYWTQLRAALTGGLWDSDFPAKAPNNAPLKWSELLRKFNKHCPGHSDLVELASQTQALSLLLAANATDRSLDGNEVSEEGPLALGEECMLPEERIPEGLAGYTTLQNMEGSNTDSIRLAVAYYAYALGRPSECLSILAEAKDLTDVQSYIPGSGRPRSGSLTLQVPSGGAVASSASSWTGSFAAIPAVPPSPDIGDGRAWATVECIRSICLQVIGMSHERISPSEPQSALDAYLRAIPLLKVISTEIPCTIASGITSGTVELGSFVRYRELWRWVERLLRRAIILSAKFVDLSVPSDDPKSIWSLFDYYRACSAHWPPTFRPDHRSTILVLHLRALILRANGSTSSYLKMKIPRWISTARSIIQEYRAILSINTHFPRAGERNTKVEDFVDMCVAVWEADGAVGEYAGWVIDVLWWATRLTFNSHRVFRHMARLLYVAGDPELSKRILRLYIQVVSKAREAGLAEPEDVRENDYFGIGADIDSDRNWVFTLIHGARMLCRLALQESDYGKALDEAKEAGVMIEKAKTRLDTEDKGLVAIVDLTEGVWSSVMAQTEHEPLARNAHLAHSLERLLSAVGTYPAPSIYHHLALALCRPGPSHNLQDAIVYARSAVEGDASEIRHWHLLGLLLTATGDWRAAKAVLEFGIDVAEGDLRDDDGNPQPVAEQTNGTVNIRDFATVSSRSSNYVETSRQTNGHANGATERLGTVLSPDVTSIPPSAELLQPPIDRPPSTRHERFEYALQTRMTLLALCEYVQGAEGVGDKWLEVFQWFREKRGVNVDDRRRSIDSRRISGDTRPPSEVLSMQQNQPSTFAMPQSPVELSPVQQTQQSELPTPIPITITPASPGLSGPEFPHSASLQDRLSSPIEDGTREKRSSSLDEKDRDVSRGKKVKDVLKTGVHKSQARISTISKKIGHGVHRRSSLNLKRSSSAPDFQTALSHAPYQASSIHLRQYQSIHASQQDLGLLEVPPPPPSPTPSDGRKRSSRAAKDSRLLSDLWLMSAATFRRLGKIEQAKGAIQEAEVRDEENPAVWVQLGLYYTALNDERKAIEAFRKALFIEPDHVSATVHLCRLLLSPLPDMTTSTKERQPDRANVDLAAGLLSDLTQGMGWDVPEVWYFLAKAYKLQDRRDRERECLSFALSLSESRGVRDIGLALGWCL</sequence>
<dbReference type="PANTHER" id="PTHR23083:SF464">
    <property type="entry name" value="TETRATRICOPEPTIDE REPEAT DOMAIN 7, ISOFORM A"/>
    <property type="match status" value="1"/>
</dbReference>
<dbReference type="PROSITE" id="PS50293">
    <property type="entry name" value="TPR_REGION"/>
    <property type="match status" value="1"/>
</dbReference>
<name>A0ABP1D414_9APHY</name>
<evidence type="ECO:0000313" key="5">
    <source>
        <dbReference type="EMBL" id="CAL1702633.1"/>
    </source>
</evidence>
<dbReference type="Pfam" id="PF13181">
    <property type="entry name" value="TPR_8"/>
    <property type="match status" value="1"/>
</dbReference>
<feature type="compositionally biased region" description="Polar residues" evidence="4">
    <location>
        <begin position="809"/>
        <end position="821"/>
    </location>
</feature>
<feature type="compositionally biased region" description="Basic and acidic residues" evidence="4">
    <location>
        <begin position="875"/>
        <end position="902"/>
    </location>
</feature>
<comment type="similarity">
    <text evidence="2">Belongs to the YPP1 family.</text>
</comment>
<feature type="region of interest" description="Disordered" evidence="4">
    <location>
        <begin position="795"/>
        <end position="935"/>
    </location>
</feature>
<feature type="compositionally biased region" description="Basic and acidic residues" evidence="4">
    <location>
        <begin position="986"/>
        <end position="996"/>
    </location>
</feature>
<reference evidence="6" key="1">
    <citation type="submission" date="2024-04" db="EMBL/GenBank/DDBJ databases">
        <authorList>
            <person name="Shaw F."/>
            <person name="Minotto A."/>
        </authorList>
    </citation>
    <scope>NUCLEOTIDE SEQUENCE [LARGE SCALE GENOMIC DNA]</scope>
</reference>
<protein>
    <recommendedName>
        <fullName evidence="7">TPR-like protein</fullName>
    </recommendedName>
</protein>
<dbReference type="SMART" id="SM00028">
    <property type="entry name" value="TPR"/>
    <property type="match status" value="4"/>
</dbReference>
<organism evidence="5 6">
    <name type="scientific">Somion occarium</name>
    <dbReference type="NCBI Taxonomy" id="3059160"/>
    <lineage>
        <taxon>Eukaryota</taxon>
        <taxon>Fungi</taxon>
        <taxon>Dikarya</taxon>
        <taxon>Basidiomycota</taxon>
        <taxon>Agaricomycotina</taxon>
        <taxon>Agaricomycetes</taxon>
        <taxon>Polyporales</taxon>
        <taxon>Cerrenaceae</taxon>
        <taxon>Somion</taxon>
    </lineage>
</organism>
<comment type="function">
    <text evidence="1">Involved in endocytosis.</text>
</comment>
<dbReference type="Proteomes" id="UP001497453">
    <property type="component" value="Chromosome 2"/>
</dbReference>
<proteinExistence type="inferred from homology"/>
<evidence type="ECO:0000256" key="3">
    <source>
        <dbReference type="PROSITE-ProRule" id="PRU00339"/>
    </source>
</evidence>
<dbReference type="PANTHER" id="PTHR23083">
    <property type="entry name" value="TETRATRICOPEPTIDE REPEAT PROTEIN, TPR"/>
    <property type="match status" value="1"/>
</dbReference>
<dbReference type="InterPro" id="IPR011990">
    <property type="entry name" value="TPR-like_helical_dom_sf"/>
</dbReference>
<feature type="compositionally biased region" description="Polar residues" evidence="4">
    <location>
        <begin position="830"/>
        <end position="839"/>
    </location>
</feature>
<dbReference type="EMBL" id="OZ037945">
    <property type="protein sequence ID" value="CAL1702633.1"/>
    <property type="molecule type" value="Genomic_DNA"/>
</dbReference>
<gene>
    <name evidence="5" type="ORF">GFSPODELE1_LOCUS4138</name>
</gene>
<dbReference type="PROSITE" id="PS50005">
    <property type="entry name" value="TPR"/>
    <property type="match status" value="1"/>
</dbReference>
<keyword evidence="6" id="KW-1185">Reference proteome</keyword>
<evidence type="ECO:0000313" key="6">
    <source>
        <dbReference type="Proteomes" id="UP001497453"/>
    </source>
</evidence>
<evidence type="ECO:0000256" key="4">
    <source>
        <dbReference type="SAM" id="MobiDB-lite"/>
    </source>
</evidence>
<dbReference type="SUPFAM" id="SSF48452">
    <property type="entry name" value="TPR-like"/>
    <property type="match status" value="2"/>
</dbReference>
<feature type="repeat" description="TPR" evidence="3">
    <location>
        <begin position="1036"/>
        <end position="1069"/>
    </location>
</feature>
<feature type="region of interest" description="Disordered" evidence="4">
    <location>
        <begin position="971"/>
        <end position="996"/>
    </location>
</feature>
<evidence type="ECO:0000256" key="1">
    <source>
        <dbReference type="ARBA" id="ARBA00002550"/>
    </source>
</evidence>
<feature type="compositionally biased region" description="Basic residues" evidence="4">
    <location>
        <begin position="919"/>
        <end position="928"/>
    </location>
</feature>
<dbReference type="InterPro" id="IPR051722">
    <property type="entry name" value="Endocytosis_PI4K-reg_protein"/>
</dbReference>
<dbReference type="InterPro" id="IPR019734">
    <property type="entry name" value="TPR_rpt"/>
</dbReference>
<accession>A0ABP1D414</accession>